<organism evidence="4 5">
    <name type="scientific">Fragilariopsis cylindrus CCMP1102</name>
    <dbReference type="NCBI Taxonomy" id="635003"/>
    <lineage>
        <taxon>Eukaryota</taxon>
        <taxon>Sar</taxon>
        <taxon>Stramenopiles</taxon>
        <taxon>Ochrophyta</taxon>
        <taxon>Bacillariophyta</taxon>
        <taxon>Bacillariophyceae</taxon>
        <taxon>Bacillariophycidae</taxon>
        <taxon>Bacillariales</taxon>
        <taxon>Bacillariaceae</taxon>
        <taxon>Fragilariopsis</taxon>
    </lineage>
</organism>
<feature type="region of interest" description="Disordered" evidence="1">
    <location>
        <begin position="255"/>
        <end position="274"/>
    </location>
</feature>
<feature type="domain" description="NmrA-like" evidence="2">
    <location>
        <begin position="66"/>
        <end position="154"/>
    </location>
</feature>
<dbReference type="Pfam" id="PF13460">
    <property type="entry name" value="NAD_binding_10"/>
    <property type="match status" value="1"/>
</dbReference>
<feature type="region of interest" description="Disordered" evidence="1">
    <location>
        <begin position="444"/>
        <end position="476"/>
    </location>
</feature>
<sequence length="665" mass="75089">MVNPFQAGKSFRDTLGTLTTLGRGLQLPKETKQKYFLDDRLLDVDDGSTSTTPSDEFDTNTYIPEVLVIGATGEVGRLVVRRLLLESQRKDKNNNNKFRIRVLVRDLYSQTLNLLGTGVSYCQGDLNNIESLEYALTDVDKIIYVAGSPRSDESNFQTKFQSFLYEHSTTAAAAAISSPDNNDGMDWEQLSNILEVRAQLAEQVDYIGMKNLVSAYQNVRVTDYGTSQAAKRSLFKFSEKKDDFNLFTILLDDDDDDDDDDDNDNYGDNNNDEYDAVIDYSDNKYDEDYDYDYDDDEDNENDNYGLMLESRNAAKNTIVKTQVQWLRNKFYNGVFVGKVPKATIANLGSGGEAAIISSRLRAREDPNLGIDMTNFAGFILRLVSDGNNYEVFARTGSYETDGIEYVYEFGTDSKRPTAENKSHNRFKTVRLAFENFKPIQRQKYSNSNNIKIHNTGDNNNNNDASSSNNDENENDDDDDIYMSFYLALSYIKVYRAQPDPEFIYLSDARIPPIIRDGMVDHQRDGSDRKNSNDLIATTTTLLNEKELQQKSRLERSPEETYFKYRGEEILTKSGLSYTIIRVAGFNELSTSEASTIDLVKSNTDANIVPVSRAEVAQVCVSALLDPSALNKSVYMTKKKVVGKNVLDEEDISAKFDAIPSDNNIM</sequence>
<dbReference type="InterPro" id="IPR036291">
    <property type="entry name" value="NAD(P)-bd_dom_sf"/>
</dbReference>
<dbReference type="KEGG" id="fcy:FRACYDRAFT_183754"/>
<accession>A0A1E7FLK0</accession>
<feature type="compositionally biased region" description="Low complexity" evidence="1">
    <location>
        <begin position="457"/>
        <end position="469"/>
    </location>
</feature>
<dbReference type="OrthoDB" id="10254221at2759"/>
<gene>
    <name evidence="4" type="ORF">FRACYDRAFT_183754</name>
</gene>
<dbReference type="PANTHER" id="PTHR15020:SF50">
    <property type="entry name" value="UPF0659 PROTEIN YMR090W"/>
    <property type="match status" value="1"/>
</dbReference>
<evidence type="ECO:0000259" key="2">
    <source>
        <dbReference type="Pfam" id="PF05368"/>
    </source>
</evidence>
<proteinExistence type="predicted"/>
<dbReference type="EMBL" id="KV784356">
    <property type="protein sequence ID" value="OEU19026.1"/>
    <property type="molecule type" value="Genomic_DNA"/>
</dbReference>
<dbReference type="PANTHER" id="PTHR15020">
    <property type="entry name" value="FLAVIN REDUCTASE-RELATED"/>
    <property type="match status" value="1"/>
</dbReference>
<evidence type="ECO:0000313" key="4">
    <source>
        <dbReference type="EMBL" id="OEU19026.1"/>
    </source>
</evidence>
<dbReference type="SUPFAM" id="SSF51735">
    <property type="entry name" value="NAD(P)-binding Rossmann-fold domains"/>
    <property type="match status" value="1"/>
</dbReference>
<dbReference type="InParanoid" id="A0A1E7FLK0"/>
<dbReference type="Gene3D" id="3.40.50.720">
    <property type="entry name" value="NAD(P)-binding Rossmann-like Domain"/>
    <property type="match status" value="2"/>
</dbReference>
<dbReference type="InterPro" id="IPR016040">
    <property type="entry name" value="NAD(P)-bd_dom"/>
</dbReference>
<reference evidence="4 5" key="1">
    <citation type="submission" date="2016-09" db="EMBL/GenBank/DDBJ databases">
        <title>Extensive genetic diversity and differential bi-allelic expression allows diatom success in the polar Southern Ocean.</title>
        <authorList>
            <consortium name="DOE Joint Genome Institute"/>
            <person name="Mock T."/>
            <person name="Otillar R.P."/>
            <person name="Strauss J."/>
            <person name="Dupont C."/>
            <person name="Frickenhaus S."/>
            <person name="Maumus F."/>
            <person name="Mcmullan M."/>
            <person name="Sanges R."/>
            <person name="Schmutz J."/>
            <person name="Toseland A."/>
            <person name="Valas R."/>
            <person name="Veluchamy A."/>
            <person name="Ward B.J."/>
            <person name="Allen A."/>
            <person name="Barry K."/>
            <person name="Falciatore A."/>
            <person name="Ferrante M."/>
            <person name="Fortunato A.E."/>
            <person name="Gloeckner G."/>
            <person name="Gruber A."/>
            <person name="Hipkin R."/>
            <person name="Janech M."/>
            <person name="Kroth P."/>
            <person name="Leese F."/>
            <person name="Lindquist E."/>
            <person name="Lyon B.R."/>
            <person name="Martin J."/>
            <person name="Mayer C."/>
            <person name="Parker M."/>
            <person name="Quesneville H."/>
            <person name="Raymond J."/>
            <person name="Uhlig C."/>
            <person name="Valentin K.U."/>
            <person name="Worden A.Z."/>
            <person name="Armbrust E.V."/>
            <person name="Bowler C."/>
            <person name="Green B."/>
            <person name="Moulton V."/>
            <person name="Van Oosterhout C."/>
            <person name="Grigoriev I."/>
        </authorList>
    </citation>
    <scope>NUCLEOTIDE SEQUENCE [LARGE SCALE GENOMIC DNA]</scope>
    <source>
        <strain evidence="4 5">CCMP1102</strain>
    </source>
</reference>
<dbReference type="Pfam" id="PF05368">
    <property type="entry name" value="NmrA"/>
    <property type="match status" value="1"/>
</dbReference>
<keyword evidence="5" id="KW-1185">Reference proteome</keyword>
<dbReference type="Proteomes" id="UP000095751">
    <property type="component" value="Unassembled WGS sequence"/>
</dbReference>
<dbReference type="InterPro" id="IPR008030">
    <property type="entry name" value="NmrA-like"/>
</dbReference>
<protein>
    <submittedName>
        <fullName evidence="4">NAD(P)-binding protein</fullName>
    </submittedName>
</protein>
<name>A0A1E7FLK0_9STRA</name>
<evidence type="ECO:0000259" key="3">
    <source>
        <dbReference type="Pfam" id="PF13460"/>
    </source>
</evidence>
<evidence type="ECO:0000256" key="1">
    <source>
        <dbReference type="SAM" id="MobiDB-lite"/>
    </source>
</evidence>
<evidence type="ECO:0000313" key="5">
    <source>
        <dbReference type="Proteomes" id="UP000095751"/>
    </source>
</evidence>
<feature type="compositionally biased region" description="Polar residues" evidence="1">
    <location>
        <begin position="444"/>
        <end position="456"/>
    </location>
</feature>
<dbReference type="AlphaFoldDB" id="A0A1E7FLK0"/>
<feature type="domain" description="NAD(P)-binding" evidence="3">
    <location>
        <begin position="563"/>
        <end position="626"/>
    </location>
</feature>